<accession>A0A4V0YGX4</accession>
<dbReference type="InterPro" id="IPR051200">
    <property type="entry name" value="Host-pathogen_enzymatic-act"/>
</dbReference>
<dbReference type="Proteomes" id="UP000291259">
    <property type="component" value="Chromosome"/>
</dbReference>
<sequence length="499" mass="50842">MADGSRRRLRLLSGLVVAGFAVASLVFAALEPAAADPALTYDSIPSGRYPIDLDASPDGAYLFVISRGDGGDADLRVYDTTTFAELDVVTFGPEASFNPTAVEVTPDGAQVWVSFYNPGEVRVYSAADLIAGGAPAPQVITGGGGFVDLAEDPAGQYVYAATLFNPQYQFSTADPLAPPRTIDVPNGSRGVAARDDGTSIYFTSYAPTPAGGVQAVDVAGDGSLSLGGFTVTGDLPWGIAYLPDVDRVLSANSGDPTSLAGFAGDGSGTVNIVPVDCGPRLVDGTADGSRAYVACLTGGIIGLSYATVPPVGERVQIGDNVESVEVVASGDGAAQRLYATSGGSNQVLVFTRPVVTATGDLTVEEGQTATFGATADGFWQRSRWQSSTDGGATWADLPGAAAESLTVDGTLAASGTRFRLVASSAFFDDVASEPMLLTVNPAPAPPPEPPCSDGPGCLPSTGADPAVPAMLGTAFVAVGLVFAVIAAGGRRRRPRDIRR</sequence>
<dbReference type="AlphaFoldDB" id="A0A4V0YGX4"/>
<dbReference type="RefSeq" id="WP_129189240.1">
    <property type="nucleotide sequence ID" value="NZ_CP035491.1"/>
</dbReference>
<dbReference type="PANTHER" id="PTHR47197">
    <property type="entry name" value="PROTEIN NIRF"/>
    <property type="match status" value="1"/>
</dbReference>
<keyword evidence="3" id="KW-1185">Reference proteome</keyword>
<evidence type="ECO:0000313" key="2">
    <source>
        <dbReference type="EMBL" id="QAY72721.1"/>
    </source>
</evidence>
<dbReference type="InterPro" id="IPR011045">
    <property type="entry name" value="N2O_reductase_N"/>
</dbReference>
<dbReference type="Gene3D" id="2.130.10.10">
    <property type="entry name" value="YVTN repeat-like/Quinoprotein amine dehydrogenase"/>
    <property type="match status" value="2"/>
</dbReference>
<name>A0A4V0YGX4_9MICO</name>
<keyword evidence="1" id="KW-0812">Transmembrane</keyword>
<evidence type="ECO:0000256" key="1">
    <source>
        <dbReference type="SAM" id="Phobius"/>
    </source>
</evidence>
<proteinExistence type="predicted"/>
<dbReference type="PANTHER" id="PTHR47197:SF3">
    <property type="entry name" value="DIHYDRO-HEME D1 DEHYDROGENASE"/>
    <property type="match status" value="1"/>
</dbReference>
<gene>
    <name evidence="2" type="ORF">ET445_04555</name>
</gene>
<dbReference type="SUPFAM" id="SSF50974">
    <property type="entry name" value="Nitrous oxide reductase, N-terminal domain"/>
    <property type="match status" value="1"/>
</dbReference>
<protein>
    <submittedName>
        <fullName evidence="2">Uncharacterized protein</fullName>
    </submittedName>
</protein>
<keyword evidence="1" id="KW-0472">Membrane</keyword>
<dbReference type="EMBL" id="CP035491">
    <property type="protein sequence ID" value="QAY72721.1"/>
    <property type="molecule type" value="Genomic_DNA"/>
</dbReference>
<organism evidence="2 3">
    <name type="scientific">Agromyces protaetiae</name>
    <dbReference type="NCBI Taxonomy" id="2509455"/>
    <lineage>
        <taxon>Bacteria</taxon>
        <taxon>Bacillati</taxon>
        <taxon>Actinomycetota</taxon>
        <taxon>Actinomycetes</taxon>
        <taxon>Micrococcales</taxon>
        <taxon>Microbacteriaceae</taxon>
        <taxon>Agromyces</taxon>
    </lineage>
</organism>
<feature type="transmembrane region" description="Helical" evidence="1">
    <location>
        <begin position="467"/>
        <end position="489"/>
    </location>
</feature>
<dbReference type="OrthoDB" id="7210788at2"/>
<dbReference type="InterPro" id="IPR015943">
    <property type="entry name" value="WD40/YVTN_repeat-like_dom_sf"/>
</dbReference>
<reference evidence="2 3" key="1">
    <citation type="submission" date="2019-01" db="EMBL/GenBank/DDBJ databases">
        <title>Genome sequencing of strain FW100M-8.</title>
        <authorList>
            <person name="Heo J."/>
            <person name="Kim S.-J."/>
            <person name="Kim J.-S."/>
            <person name="Hong S.-B."/>
            <person name="Kwon S.-W."/>
        </authorList>
    </citation>
    <scope>NUCLEOTIDE SEQUENCE [LARGE SCALE GENOMIC DNA]</scope>
    <source>
        <strain evidence="2 3">FW100M-8</strain>
    </source>
</reference>
<keyword evidence="1" id="KW-1133">Transmembrane helix</keyword>
<dbReference type="KEGG" id="agf:ET445_04555"/>
<evidence type="ECO:0000313" key="3">
    <source>
        <dbReference type="Proteomes" id="UP000291259"/>
    </source>
</evidence>